<dbReference type="GO" id="GO:0006438">
    <property type="term" value="P:valyl-tRNA aminoacylation"/>
    <property type="evidence" value="ECO:0007669"/>
    <property type="project" value="UniProtKB-UniRule"/>
</dbReference>
<keyword evidence="3 12" id="KW-0963">Cytoplasm</keyword>
<dbReference type="PRINTS" id="PR00986">
    <property type="entry name" value="TRNASYNTHVAL"/>
</dbReference>
<feature type="binding site" evidence="12">
    <location>
        <position position="534"/>
    </location>
    <ligand>
        <name>ATP</name>
        <dbReference type="ChEBI" id="CHEBI:30616"/>
    </ligand>
</feature>
<evidence type="ECO:0000256" key="3">
    <source>
        <dbReference type="ARBA" id="ARBA00022490"/>
    </source>
</evidence>
<dbReference type="CDD" id="cd07962">
    <property type="entry name" value="Anticodon_Ia_Val"/>
    <property type="match status" value="1"/>
</dbReference>
<dbReference type="SUPFAM" id="SSF50677">
    <property type="entry name" value="ValRS/IleRS/LeuRS editing domain"/>
    <property type="match status" value="1"/>
</dbReference>
<reference evidence="16" key="1">
    <citation type="journal article" date="2014" name="Int. J. Syst. Evol. Microbiol.">
        <title>Complete genome sequence of Corynebacterium casei LMG S-19264T (=DSM 44701T), isolated from a smear-ripened cheese.</title>
        <authorList>
            <consortium name="US DOE Joint Genome Institute (JGI-PGF)"/>
            <person name="Walter F."/>
            <person name="Albersmeier A."/>
            <person name="Kalinowski J."/>
            <person name="Ruckert C."/>
        </authorList>
    </citation>
    <scope>NUCLEOTIDE SEQUENCE</scope>
    <source>
        <strain evidence="16">NBRC 108769</strain>
    </source>
</reference>
<dbReference type="SUPFAM" id="SSF46589">
    <property type="entry name" value="tRNA-binding arm"/>
    <property type="match status" value="1"/>
</dbReference>
<dbReference type="CDD" id="cd00817">
    <property type="entry name" value="ValRS_core"/>
    <property type="match status" value="1"/>
</dbReference>
<evidence type="ECO:0000256" key="12">
    <source>
        <dbReference type="HAMAP-Rule" id="MF_02004"/>
    </source>
</evidence>
<dbReference type="InterPro" id="IPR037118">
    <property type="entry name" value="Val-tRNA_synth_C_sf"/>
</dbReference>
<dbReference type="FunFam" id="3.90.740.10:FF:000010">
    <property type="entry name" value="Valine--tRNA ligase"/>
    <property type="match status" value="1"/>
</dbReference>
<dbReference type="InterPro" id="IPR002303">
    <property type="entry name" value="Valyl-tRNA_ligase"/>
</dbReference>
<keyword evidence="17" id="KW-1185">Reference proteome</keyword>
<name>A0AA37SKA0_9BACT</name>
<dbReference type="PANTHER" id="PTHR11946">
    <property type="entry name" value="VALYL-TRNA SYNTHETASES"/>
    <property type="match status" value="1"/>
</dbReference>
<dbReference type="InterPro" id="IPR014729">
    <property type="entry name" value="Rossmann-like_a/b/a_fold"/>
</dbReference>
<keyword evidence="6 12" id="KW-0067">ATP-binding</keyword>
<dbReference type="GO" id="GO:0002161">
    <property type="term" value="F:aminoacyl-tRNA deacylase activity"/>
    <property type="evidence" value="ECO:0007669"/>
    <property type="project" value="InterPro"/>
</dbReference>
<feature type="short sequence motif" description="'HIGH' region" evidence="12">
    <location>
        <begin position="43"/>
        <end position="53"/>
    </location>
</feature>
<gene>
    <name evidence="12 16" type="primary">valS</name>
    <name evidence="16" type="ORF">GCM10007940_01570</name>
</gene>
<evidence type="ECO:0000256" key="6">
    <source>
        <dbReference type="ARBA" id="ARBA00022840"/>
    </source>
</evidence>
<dbReference type="InterPro" id="IPR010978">
    <property type="entry name" value="tRNA-bd_arm"/>
</dbReference>
<sequence>MKLSTEYSPVEVEDKWYAHWEAKGYFHSEPDEREAFSVVIPPPNVTGMLHMGHMLNNTIQDILIRKAKLDGKNACWVPGTDHASIATEAKVVRMLREQGIKKSDLTREGFLEHAWEWKEKYGGIILQQLRKLGASCDWDRTAFTMDEERSKAVMQVFVDLYNKGKLYRGLRMVNWDPEAKTVLSNEEVLYKDEQSHIYHVRYQIEGSEDFVTIATTRPETILGDSAIAVHPDDSRYTFLHGKRAIVPLVNRSIPIIFDEYVEREFGTGALKVTPAHDVNDYEIGKRHELEVIEVLNDDGTINENGGLAHYVGKSRFKVRTEIVKELESSGNLVEIKPYAHNVGRSERTNAVVEPKLSLQWYVDMKSLAEPALEAVMTDEVEFFPKNQKNVYKHWMENIRDWCISRQLWWGHQIPAWYYEDEVFVATTAEEALYQARAKTGNHELEISDLRQDEDVLDTWFSSWLWPMSVFDEFSTKEEIDYYYPTSVLVTGWDIIFLWVARMIMAGYEWKHERPFKHVYFTGMVRDQKRRKMSKQLGNSPDALELISQFGADGVRYGMLSSSPAGGDLLFDEKLVDQGKKFCNKLWNALRMFKNLEIDDSLETPIENKLAIEWFEQKKSAILNDLASNFDQYRLSEALVSLYSFVWTDFCSWYLEMVKPDYEKPIDSYTYEKSMDLFEDLCLMLHPFMPFITEEIWHKLKDRKEGEDCMNGSWPKATSYDKEIIAKVEKAKDVISRVREIRNKNGIKKNEPLSVLVEESKGAQDLLAVNGVKEILIKLAVLSGIEWVSGEPEKSVGFLSGTEKYYVEIEQEIDVEAEKEKLEKDLAHAEGFVNSVEKKLSNERFVNNAPEAVVAMEHKKLADGKERVRIIKASLEKL</sequence>
<evidence type="ECO:0000256" key="10">
    <source>
        <dbReference type="ARBA" id="ARBA00047552"/>
    </source>
</evidence>
<organism evidence="16 17">
    <name type="scientific">Portibacter lacus</name>
    <dbReference type="NCBI Taxonomy" id="1099794"/>
    <lineage>
        <taxon>Bacteria</taxon>
        <taxon>Pseudomonadati</taxon>
        <taxon>Bacteroidota</taxon>
        <taxon>Saprospiria</taxon>
        <taxon>Saprospirales</taxon>
        <taxon>Haliscomenobacteraceae</taxon>
        <taxon>Portibacter</taxon>
    </lineage>
</organism>
<dbReference type="HAMAP" id="MF_02004">
    <property type="entry name" value="Val_tRNA_synth_type1"/>
    <property type="match status" value="1"/>
</dbReference>
<evidence type="ECO:0000256" key="8">
    <source>
        <dbReference type="ARBA" id="ARBA00023054"/>
    </source>
</evidence>
<dbReference type="FunFam" id="1.10.287.380:FF:000001">
    <property type="entry name" value="Valine--tRNA ligase"/>
    <property type="match status" value="1"/>
</dbReference>
<dbReference type="InterPro" id="IPR033705">
    <property type="entry name" value="Anticodon_Ia_Val"/>
</dbReference>
<dbReference type="Pfam" id="PF00133">
    <property type="entry name" value="tRNA-synt_1"/>
    <property type="match status" value="1"/>
</dbReference>
<dbReference type="InterPro" id="IPR009008">
    <property type="entry name" value="Val/Leu/Ile-tRNA-synth_edit"/>
</dbReference>
<evidence type="ECO:0000259" key="15">
    <source>
        <dbReference type="Pfam" id="PF10458"/>
    </source>
</evidence>
<dbReference type="FunFam" id="3.40.50.620:FF:000032">
    <property type="entry name" value="Valine--tRNA ligase"/>
    <property type="match status" value="1"/>
</dbReference>
<dbReference type="Pfam" id="PF08264">
    <property type="entry name" value="Anticodon_1"/>
    <property type="match status" value="1"/>
</dbReference>
<comment type="domain">
    <text evidence="12">ValRS has two distinct active sites: one for aminoacylation and one for editing. The misactivated threonine is translocated from the active site to the editing site.</text>
</comment>
<evidence type="ECO:0000259" key="13">
    <source>
        <dbReference type="Pfam" id="PF00133"/>
    </source>
</evidence>
<keyword evidence="9 12" id="KW-0030">Aminoacyl-tRNA synthetase</keyword>
<evidence type="ECO:0000313" key="17">
    <source>
        <dbReference type="Proteomes" id="UP001156666"/>
    </source>
</evidence>
<evidence type="ECO:0000256" key="1">
    <source>
        <dbReference type="ARBA" id="ARBA00004496"/>
    </source>
</evidence>
<proteinExistence type="inferred from homology"/>
<dbReference type="InterPro" id="IPR013155">
    <property type="entry name" value="M/V/L/I-tRNA-synth_anticd-bd"/>
</dbReference>
<evidence type="ECO:0000256" key="7">
    <source>
        <dbReference type="ARBA" id="ARBA00022917"/>
    </source>
</evidence>
<comment type="catalytic activity">
    <reaction evidence="10 12">
        <text>tRNA(Val) + L-valine + ATP = L-valyl-tRNA(Val) + AMP + diphosphate</text>
        <dbReference type="Rhea" id="RHEA:10704"/>
        <dbReference type="Rhea" id="RHEA-COMP:9672"/>
        <dbReference type="Rhea" id="RHEA-COMP:9708"/>
        <dbReference type="ChEBI" id="CHEBI:30616"/>
        <dbReference type="ChEBI" id="CHEBI:33019"/>
        <dbReference type="ChEBI" id="CHEBI:57762"/>
        <dbReference type="ChEBI" id="CHEBI:78442"/>
        <dbReference type="ChEBI" id="CHEBI:78537"/>
        <dbReference type="ChEBI" id="CHEBI:456215"/>
        <dbReference type="EC" id="6.1.1.9"/>
    </reaction>
</comment>
<dbReference type="RefSeq" id="WP_235292434.1">
    <property type="nucleotide sequence ID" value="NZ_BSOH01000001.1"/>
</dbReference>
<dbReference type="InterPro" id="IPR002300">
    <property type="entry name" value="aa-tRNA-synth_Ia"/>
</dbReference>
<feature type="domain" description="Valyl-tRNA synthetase tRNA-binding arm" evidence="15">
    <location>
        <begin position="813"/>
        <end position="877"/>
    </location>
</feature>
<dbReference type="GO" id="GO:0004832">
    <property type="term" value="F:valine-tRNA ligase activity"/>
    <property type="evidence" value="ECO:0007669"/>
    <property type="project" value="UniProtKB-UniRule"/>
</dbReference>
<evidence type="ECO:0000256" key="2">
    <source>
        <dbReference type="ARBA" id="ARBA00011245"/>
    </source>
</evidence>
<keyword evidence="4 12" id="KW-0436">Ligase</keyword>
<dbReference type="Gene3D" id="1.10.730.10">
    <property type="entry name" value="Isoleucyl-tRNA Synthetase, Domain 1"/>
    <property type="match status" value="1"/>
</dbReference>
<dbReference type="InterPro" id="IPR019499">
    <property type="entry name" value="Val-tRNA_synth_tRNA-bd"/>
</dbReference>
<dbReference type="GO" id="GO:0005829">
    <property type="term" value="C:cytosol"/>
    <property type="evidence" value="ECO:0007669"/>
    <property type="project" value="TreeGrafter"/>
</dbReference>
<evidence type="ECO:0000256" key="4">
    <source>
        <dbReference type="ARBA" id="ARBA00022598"/>
    </source>
</evidence>
<dbReference type="PROSITE" id="PS00178">
    <property type="entry name" value="AA_TRNA_LIGASE_I"/>
    <property type="match status" value="1"/>
</dbReference>
<comment type="caution">
    <text evidence="12">Lacks conserved residue(s) required for the propagation of feature annotation.</text>
</comment>
<evidence type="ECO:0000256" key="11">
    <source>
        <dbReference type="ARBA" id="ARBA00060830"/>
    </source>
</evidence>
<evidence type="ECO:0000313" key="16">
    <source>
        <dbReference type="EMBL" id="GLR15542.1"/>
    </source>
</evidence>
<dbReference type="SUPFAM" id="SSF52374">
    <property type="entry name" value="Nucleotidylyl transferase"/>
    <property type="match status" value="1"/>
</dbReference>
<dbReference type="Gene3D" id="3.90.740.10">
    <property type="entry name" value="Valyl/Leucyl/Isoleucyl-tRNA synthetase, editing domain"/>
    <property type="match status" value="1"/>
</dbReference>
<dbReference type="Proteomes" id="UP001156666">
    <property type="component" value="Unassembled WGS sequence"/>
</dbReference>
<protein>
    <recommendedName>
        <fullName evidence="12">Valine--tRNA ligase</fullName>
        <ecNumber evidence="12">6.1.1.9</ecNumber>
    </recommendedName>
    <alternativeName>
        <fullName evidence="12">Valyl-tRNA synthetase</fullName>
        <shortName evidence="12">ValRS</shortName>
    </alternativeName>
</protein>
<comment type="subunit">
    <text evidence="2 12">Monomer.</text>
</comment>
<evidence type="ECO:0000256" key="5">
    <source>
        <dbReference type="ARBA" id="ARBA00022741"/>
    </source>
</evidence>
<comment type="function">
    <text evidence="12">Catalyzes the attachment of valine to tRNA(Val). As ValRS can inadvertently accommodate and process structurally similar amino acids such as threonine, to avoid such errors, it has a 'posttransfer' editing activity that hydrolyzes mischarged Thr-tRNA(Val) in a tRNA-dependent manner.</text>
</comment>
<reference evidence="16" key="2">
    <citation type="submission" date="2023-01" db="EMBL/GenBank/DDBJ databases">
        <title>Draft genome sequence of Portibacter lacus strain NBRC 108769.</title>
        <authorList>
            <person name="Sun Q."/>
            <person name="Mori K."/>
        </authorList>
    </citation>
    <scope>NUCLEOTIDE SEQUENCE</scope>
    <source>
        <strain evidence="16">NBRC 108769</strain>
    </source>
</reference>
<dbReference type="AlphaFoldDB" id="A0AA37SKA0"/>
<dbReference type="Gene3D" id="1.10.287.380">
    <property type="entry name" value="Valyl-tRNA synthetase, C-terminal domain"/>
    <property type="match status" value="1"/>
</dbReference>
<dbReference type="GO" id="GO:0005524">
    <property type="term" value="F:ATP binding"/>
    <property type="evidence" value="ECO:0007669"/>
    <property type="project" value="UniProtKB-UniRule"/>
</dbReference>
<feature type="domain" description="Methionyl/Valyl/Leucyl/Isoleucyl-tRNA synthetase anticodon-binding" evidence="14">
    <location>
        <begin position="613"/>
        <end position="755"/>
    </location>
</feature>
<accession>A0AA37SKA0</accession>
<dbReference type="InterPro" id="IPR009080">
    <property type="entry name" value="tRNAsynth_Ia_anticodon-bd"/>
</dbReference>
<dbReference type="EMBL" id="BSOH01000001">
    <property type="protein sequence ID" value="GLR15542.1"/>
    <property type="molecule type" value="Genomic_DNA"/>
</dbReference>
<comment type="subcellular location">
    <subcellularLocation>
        <location evidence="1 12">Cytoplasm</location>
    </subcellularLocation>
</comment>
<comment type="caution">
    <text evidence="16">The sequence shown here is derived from an EMBL/GenBank/DDBJ whole genome shotgun (WGS) entry which is preliminary data.</text>
</comment>
<comment type="similarity">
    <text evidence="11 12">Belongs to the class-I aminoacyl-tRNA synthetase family. ValS type 1 subfamily.</text>
</comment>
<dbReference type="NCBIfam" id="NF004349">
    <property type="entry name" value="PRK05729.1"/>
    <property type="match status" value="1"/>
</dbReference>
<dbReference type="EC" id="6.1.1.9" evidence="12"/>
<keyword evidence="8 12" id="KW-0175">Coiled coil</keyword>
<dbReference type="InterPro" id="IPR001412">
    <property type="entry name" value="aa-tRNA-synth_I_CS"/>
</dbReference>
<evidence type="ECO:0000256" key="9">
    <source>
        <dbReference type="ARBA" id="ARBA00023146"/>
    </source>
</evidence>
<dbReference type="NCBIfam" id="TIGR00422">
    <property type="entry name" value="valS"/>
    <property type="match status" value="1"/>
</dbReference>
<feature type="domain" description="Aminoacyl-tRNA synthetase class Ia" evidence="13">
    <location>
        <begin position="15"/>
        <end position="568"/>
    </location>
</feature>
<dbReference type="Gene3D" id="3.40.50.620">
    <property type="entry name" value="HUPs"/>
    <property type="match status" value="2"/>
</dbReference>
<keyword evidence="5 12" id="KW-0547">Nucleotide-binding</keyword>
<dbReference type="PANTHER" id="PTHR11946:SF109">
    <property type="entry name" value="VALINE--TRNA LIGASE"/>
    <property type="match status" value="1"/>
</dbReference>
<comment type="domain">
    <text evidence="12">The C-terminal coiled-coil domain is crucial for aminoacylation activity.</text>
</comment>
<keyword evidence="7 12" id="KW-0648">Protein biosynthesis</keyword>
<dbReference type="Pfam" id="PF10458">
    <property type="entry name" value="Val_tRNA-synt_C"/>
    <property type="match status" value="1"/>
</dbReference>
<dbReference type="SUPFAM" id="SSF47323">
    <property type="entry name" value="Anticodon-binding domain of a subclass of class I aminoacyl-tRNA synthetases"/>
    <property type="match status" value="1"/>
</dbReference>
<evidence type="ECO:0000259" key="14">
    <source>
        <dbReference type="Pfam" id="PF08264"/>
    </source>
</evidence>